<gene>
    <name evidence="2" type="ORF">PSM36_1872</name>
</gene>
<dbReference type="STRING" id="1642647.PSM36_1872"/>
<protein>
    <recommendedName>
        <fullName evidence="1">Type I restriction enzyme R protein N-terminal domain-containing protein</fullName>
    </recommendedName>
</protein>
<dbReference type="Proteomes" id="UP000187464">
    <property type="component" value="Chromosome I"/>
</dbReference>
<accession>A0A1R3T5X0</accession>
<dbReference type="Gene3D" id="3.90.1570.30">
    <property type="match status" value="1"/>
</dbReference>
<dbReference type="InterPro" id="IPR029464">
    <property type="entry name" value="HSDR_N"/>
</dbReference>
<dbReference type="AlphaFoldDB" id="A0A1R3T5X0"/>
<evidence type="ECO:0000259" key="1">
    <source>
        <dbReference type="Pfam" id="PF13588"/>
    </source>
</evidence>
<name>A0A1R3T5X0_9BACT</name>
<keyword evidence="3" id="KW-1185">Reference proteome</keyword>
<dbReference type="Pfam" id="PF13588">
    <property type="entry name" value="HSDR_N_2"/>
    <property type="match status" value="1"/>
</dbReference>
<dbReference type="EMBL" id="LT605205">
    <property type="protein sequence ID" value="SCD20688.1"/>
    <property type="molecule type" value="Genomic_DNA"/>
</dbReference>
<organism evidence="2 3">
    <name type="scientific">Proteiniphilum saccharofermentans</name>
    <dbReference type="NCBI Taxonomy" id="1642647"/>
    <lineage>
        <taxon>Bacteria</taxon>
        <taxon>Pseudomonadati</taxon>
        <taxon>Bacteroidota</taxon>
        <taxon>Bacteroidia</taxon>
        <taxon>Bacteroidales</taxon>
        <taxon>Dysgonomonadaceae</taxon>
        <taxon>Proteiniphilum</taxon>
    </lineage>
</organism>
<dbReference type="KEGG" id="psac:PSM36_1872"/>
<reference evidence="2 3" key="1">
    <citation type="submission" date="2016-08" db="EMBL/GenBank/DDBJ databases">
        <authorList>
            <person name="Seilhamer J.J."/>
        </authorList>
    </citation>
    <scope>NUCLEOTIDE SEQUENCE [LARGE SCALE GENOMIC DNA]</scope>
    <source>
        <strain evidence="2">M3/6</strain>
    </source>
</reference>
<feature type="domain" description="Type I restriction enzyme R protein N-terminal" evidence="1">
    <location>
        <begin position="48"/>
        <end position="157"/>
    </location>
</feature>
<evidence type="ECO:0000313" key="2">
    <source>
        <dbReference type="EMBL" id="SCD20688.1"/>
    </source>
</evidence>
<proteinExistence type="predicted"/>
<sequence length="164" mass="19608">MWRLNRFSANKDTMYDLNLPSFDTKIRKKGDRLEIFDPLRKKYVTLTPEEWVRQHFVHYLISEKQFPASLIANEAGIKLNSLSKRCDTVVYNRQLEPVMIVEYKRPDVTITQEVFNQITRYNSVLKVHYIIVSNGLVHHCCQMDYEQQSYHYLTEIPTYQEITQ</sequence>
<evidence type="ECO:0000313" key="3">
    <source>
        <dbReference type="Proteomes" id="UP000187464"/>
    </source>
</evidence>